<dbReference type="InterPro" id="IPR008183">
    <property type="entry name" value="Aldose_1/G6P_1-epimerase"/>
</dbReference>
<dbReference type="KEGG" id="lsx:H8B22_09115"/>
<evidence type="ECO:0000256" key="1">
    <source>
        <dbReference type="ARBA" id="ARBA00001096"/>
    </source>
</evidence>
<evidence type="ECO:0000313" key="6">
    <source>
        <dbReference type="EMBL" id="QNP39680.1"/>
    </source>
</evidence>
<dbReference type="PANTHER" id="PTHR11122">
    <property type="entry name" value="APOSPORY-ASSOCIATED PROTEIN C-RELATED"/>
    <property type="match status" value="1"/>
</dbReference>
<dbReference type="CDD" id="cd09020">
    <property type="entry name" value="D-hex-6-P-epi_like"/>
    <property type="match status" value="1"/>
</dbReference>
<feature type="active site" evidence="5">
    <location>
        <position position="147"/>
    </location>
</feature>
<dbReference type="SUPFAM" id="SSF74650">
    <property type="entry name" value="Galactose mutarotase-like"/>
    <property type="match status" value="1"/>
</dbReference>
<dbReference type="Pfam" id="PF01263">
    <property type="entry name" value="Aldose_epim"/>
    <property type="match status" value="1"/>
</dbReference>
<organism evidence="6 7">
    <name type="scientific">Agrilutibacter terrestris</name>
    <dbReference type="NCBI Taxonomy" id="2865112"/>
    <lineage>
        <taxon>Bacteria</taxon>
        <taxon>Pseudomonadati</taxon>
        <taxon>Pseudomonadota</taxon>
        <taxon>Gammaproteobacteria</taxon>
        <taxon>Lysobacterales</taxon>
        <taxon>Lysobacteraceae</taxon>
        <taxon>Agrilutibacter</taxon>
    </lineage>
</organism>
<dbReference type="GO" id="GO:0030246">
    <property type="term" value="F:carbohydrate binding"/>
    <property type="evidence" value="ECO:0007669"/>
    <property type="project" value="UniProtKB-UniRule"/>
</dbReference>
<name>A0A7H0FUG4_9GAMM</name>
<dbReference type="InterPro" id="IPR014718">
    <property type="entry name" value="GH-type_carb-bd"/>
</dbReference>
<reference evidence="6 7" key="1">
    <citation type="submission" date="2020-08" db="EMBL/GenBank/DDBJ databases">
        <title>Lysobacter sp. II4 sp. nov., isolated from soil.</title>
        <authorList>
            <person name="Woo C.Y."/>
            <person name="Kim J."/>
        </authorList>
    </citation>
    <scope>NUCLEOTIDE SEQUENCE [LARGE SCALE GENOMIC DNA]</scope>
    <source>
        <strain evidence="6 7">II4</strain>
    </source>
</reference>
<evidence type="ECO:0000313" key="7">
    <source>
        <dbReference type="Proteomes" id="UP000516018"/>
    </source>
</evidence>
<dbReference type="AlphaFoldDB" id="A0A7H0FUG4"/>
<evidence type="ECO:0000256" key="4">
    <source>
        <dbReference type="PIRNR" id="PIRNR016020"/>
    </source>
</evidence>
<sequence length="272" mass="29593">MQTEPTEFNGTPCLRLHADGATALVALHGAHVLSWIPADGRERLFLSERANYGEGASIRGGVPVIFPQFGERGPHGRHGFARSQPWQFDGIADGRAVFALHANARTAHWPHAFTARLCIALSASRLELTLDVDNPDTTDFAFTAALHTYLRVHDLADVALEGLQGCDYEDSAAGGVLRREHNFDVRFDGEVDRIYNDVVAPLTLRDGAHTTAIEQDGFSDTVVWNPGATLAATLRDLAPVDHQRFVCVEAGQVLQPVVLAPGERWSGTQRLG</sequence>
<dbReference type="InterPro" id="IPR025532">
    <property type="entry name" value="G6P_1-epimerase"/>
</dbReference>
<dbReference type="RefSeq" id="WP_187711126.1">
    <property type="nucleotide sequence ID" value="NZ_CP060820.1"/>
</dbReference>
<dbReference type="GO" id="GO:0047938">
    <property type="term" value="F:glucose-6-phosphate 1-epimerase activity"/>
    <property type="evidence" value="ECO:0007669"/>
    <property type="project" value="UniProtKB-UniRule"/>
</dbReference>
<proteinExistence type="inferred from homology"/>
<dbReference type="GO" id="GO:0005975">
    <property type="term" value="P:carbohydrate metabolic process"/>
    <property type="evidence" value="ECO:0007669"/>
    <property type="project" value="InterPro"/>
</dbReference>
<keyword evidence="7" id="KW-1185">Reference proteome</keyword>
<gene>
    <name evidence="6" type="ORF">H8B22_09115</name>
</gene>
<comment type="similarity">
    <text evidence="2 4">Belongs to the glucose-6-phosphate 1-epimerase family.</text>
</comment>
<dbReference type="PIRSF" id="PIRSF016020">
    <property type="entry name" value="PHexose_mutarotase"/>
    <property type="match status" value="1"/>
</dbReference>
<dbReference type="EC" id="5.1.3.15" evidence="4"/>
<protein>
    <recommendedName>
        <fullName evidence="4">Putative glucose-6-phosphate 1-epimerase</fullName>
        <ecNumber evidence="4">5.1.3.15</ecNumber>
    </recommendedName>
</protein>
<dbReference type="InterPro" id="IPR011013">
    <property type="entry name" value="Gal_mutarotase_sf_dom"/>
</dbReference>
<evidence type="ECO:0000256" key="3">
    <source>
        <dbReference type="ARBA" id="ARBA00023235"/>
    </source>
</evidence>
<dbReference type="PANTHER" id="PTHR11122:SF13">
    <property type="entry name" value="GLUCOSE-6-PHOSPHATE 1-EPIMERASE"/>
    <property type="match status" value="1"/>
</dbReference>
<accession>A0A7H0FUG4</accession>
<dbReference type="Gene3D" id="2.70.98.10">
    <property type="match status" value="1"/>
</dbReference>
<dbReference type="EMBL" id="CP060820">
    <property type="protein sequence ID" value="QNP39680.1"/>
    <property type="molecule type" value="Genomic_DNA"/>
</dbReference>
<evidence type="ECO:0000256" key="2">
    <source>
        <dbReference type="ARBA" id="ARBA00005866"/>
    </source>
</evidence>
<feature type="active site" evidence="5">
    <location>
        <position position="249"/>
    </location>
</feature>
<dbReference type="Proteomes" id="UP000516018">
    <property type="component" value="Chromosome"/>
</dbReference>
<keyword evidence="3 4" id="KW-0413">Isomerase</keyword>
<comment type="catalytic activity">
    <reaction evidence="1">
        <text>alpha-D-glucose 6-phosphate = beta-D-glucose 6-phosphate</text>
        <dbReference type="Rhea" id="RHEA:16249"/>
        <dbReference type="ChEBI" id="CHEBI:58225"/>
        <dbReference type="ChEBI" id="CHEBI:58247"/>
        <dbReference type="EC" id="5.1.3.15"/>
    </reaction>
</comment>
<evidence type="ECO:0000256" key="5">
    <source>
        <dbReference type="PIRSR" id="PIRSR016020-1"/>
    </source>
</evidence>
<dbReference type="GO" id="GO:0005737">
    <property type="term" value="C:cytoplasm"/>
    <property type="evidence" value="ECO:0007669"/>
    <property type="project" value="TreeGrafter"/>
</dbReference>